<accession>A0A1H4SEA2</accession>
<evidence type="ECO:0000256" key="4">
    <source>
        <dbReference type="ARBA" id="ARBA00023163"/>
    </source>
</evidence>
<dbReference type="PRINTS" id="PR00455">
    <property type="entry name" value="HTHTETR"/>
</dbReference>
<keyword evidence="2" id="KW-0805">Transcription regulation</keyword>
<dbReference type="InterPro" id="IPR003012">
    <property type="entry name" value="Tet_transcr_reg_TetR"/>
</dbReference>
<dbReference type="Pfam" id="PF02909">
    <property type="entry name" value="TetR_C_1"/>
    <property type="match status" value="1"/>
</dbReference>
<evidence type="ECO:0000313" key="5">
    <source>
        <dbReference type="EMBL" id="SEC42337.1"/>
    </source>
</evidence>
<dbReference type="AlphaFoldDB" id="A0A1H4SEA2"/>
<dbReference type="InterPro" id="IPR004111">
    <property type="entry name" value="Repressor_TetR_C"/>
</dbReference>
<keyword evidence="1" id="KW-0678">Repressor</keyword>
<dbReference type="GO" id="GO:0000976">
    <property type="term" value="F:transcription cis-regulatory region binding"/>
    <property type="evidence" value="ECO:0007669"/>
    <property type="project" value="TreeGrafter"/>
</dbReference>
<dbReference type="PANTHER" id="PTHR30055:SF151">
    <property type="entry name" value="TRANSCRIPTIONAL REGULATORY PROTEIN"/>
    <property type="match status" value="1"/>
</dbReference>
<keyword evidence="4" id="KW-0804">Transcription</keyword>
<dbReference type="EMBL" id="FNSV01000005">
    <property type="protein sequence ID" value="SEC42337.1"/>
    <property type="molecule type" value="Genomic_DNA"/>
</dbReference>
<dbReference type="PRINTS" id="PR00400">
    <property type="entry name" value="TETREPRESSOR"/>
</dbReference>
<dbReference type="OrthoDB" id="329481at2"/>
<dbReference type="GO" id="GO:0045892">
    <property type="term" value="P:negative regulation of DNA-templated transcription"/>
    <property type="evidence" value="ECO:0007669"/>
    <property type="project" value="InterPro"/>
</dbReference>
<dbReference type="RefSeq" id="WP_095863623.1">
    <property type="nucleotide sequence ID" value="NZ_CP070609.1"/>
</dbReference>
<name>A0A1H4SEA2_9NOCA</name>
<dbReference type="InterPro" id="IPR001647">
    <property type="entry name" value="HTH_TetR"/>
</dbReference>
<dbReference type="Gene3D" id="1.10.357.10">
    <property type="entry name" value="Tetracycline Repressor, domain 2"/>
    <property type="match status" value="1"/>
</dbReference>
<dbReference type="GO" id="GO:0046677">
    <property type="term" value="P:response to antibiotic"/>
    <property type="evidence" value="ECO:0007669"/>
    <property type="project" value="InterPro"/>
</dbReference>
<keyword evidence="6" id="KW-1185">Reference proteome</keyword>
<dbReference type="InterPro" id="IPR036271">
    <property type="entry name" value="Tet_transcr_reg_TetR-rel_C_sf"/>
</dbReference>
<dbReference type="Proteomes" id="UP000183561">
    <property type="component" value="Unassembled WGS sequence"/>
</dbReference>
<dbReference type="GO" id="GO:0003700">
    <property type="term" value="F:DNA-binding transcription factor activity"/>
    <property type="evidence" value="ECO:0007669"/>
    <property type="project" value="TreeGrafter"/>
</dbReference>
<dbReference type="SUPFAM" id="SSF48498">
    <property type="entry name" value="Tetracyclin repressor-like, C-terminal domain"/>
    <property type="match status" value="1"/>
</dbReference>
<dbReference type="InterPro" id="IPR050109">
    <property type="entry name" value="HTH-type_TetR-like_transc_reg"/>
</dbReference>
<dbReference type="PROSITE" id="PS50977">
    <property type="entry name" value="HTH_TETR_2"/>
    <property type="match status" value="1"/>
</dbReference>
<dbReference type="PANTHER" id="PTHR30055">
    <property type="entry name" value="HTH-TYPE TRANSCRIPTIONAL REGULATOR RUTR"/>
    <property type="match status" value="1"/>
</dbReference>
<dbReference type="InterPro" id="IPR009057">
    <property type="entry name" value="Homeodomain-like_sf"/>
</dbReference>
<reference evidence="6" key="1">
    <citation type="submission" date="2016-10" db="EMBL/GenBank/DDBJ databases">
        <authorList>
            <person name="Varghese N."/>
            <person name="Submissions S."/>
        </authorList>
    </citation>
    <scope>NUCLEOTIDE SEQUENCE [LARGE SCALE GENOMIC DNA]</scope>
    <source>
        <strain evidence="6">DSM 44498</strain>
    </source>
</reference>
<evidence type="ECO:0000256" key="3">
    <source>
        <dbReference type="ARBA" id="ARBA00023125"/>
    </source>
</evidence>
<organism evidence="5 6">
    <name type="scientific">Rhodococcus koreensis</name>
    <dbReference type="NCBI Taxonomy" id="99653"/>
    <lineage>
        <taxon>Bacteria</taxon>
        <taxon>Bacillati</taxon>
        <taxon>Actinomycetota</taxon>
        <taxon>Actinomycetes</taxon>
        <taxon>Mycobacteriales</taxon>
        <taxon>Nocardiaceae</taxon>
        <taxon>Rhodococcus</taxon>
    </lineage>
</organism>
<dbReference type="Pfam" id="PF00440">
    <property type="entry name" value="TetR_N"/>
    <property type="match status" value="1"/>
</dbReference>
<protein>
    <submittedName>
        <fullName evidence="5">DNA-binding transcriptional regulator, AcrR family</fullName>
    </submittedName>
</protein>
<sequence>MSHAIRPETRRGRPPAGQSTLSRQAILGAAMDVVDGKGVEAVSMRTVARVLGVDPKSLYNHVENKDALLDGIAGLILSRMVVPDSCGDLREDLTAIARAFRGAALAEHPRAARLVLTRPVESLITLEPLEVALAAFLRAGASPEVAVHCLRTMLAFITGTLLREAEAAFTLALSDPDMATERQRTLEAVELPSVRAAAPHLAKCDHEQEFDFGLGLLIDALECRLG</sequence>
<dbReference type="SUPFAM" id="SSF46689">
    <property type="entry name" value="Homeodomain-like"/>
    <property type="match status" value="1"/>
</dbReference>
<evidence type="ECO:0000256" key="2">
    <source>
        <dbReference type="ARBA" id="ARBA00023015"/>
    </source>
</evidence>
<evidence type="ECO:0000313" key="6">
    <source>
        <dbReference type="Proteomes" id="UP000183561"/>
    </source>
</evidence>
<gene>
    <name evidence="5" type="ORF">SAMN04490239_4038</name>
</gene>
<keyword evidence="3 5" id="KW-0238">DNA-binding</keyword>
<proteinExistence type="predicted"/>
<evidence type="ECO:0000256" key="1">
    <source>
        <dbReference type="ARBA" id="ARBA00022491"/>
    </source>
</evidence>